<keyword evidence="7" id="KW-0576">Peroxisome</keyword>
<dbReference type="InterPro" id="IPR019734">
    <property type="entry name" value="TPR_rpt"/>
</dbReference>
<dbReference type="PANTHER" id="PTHR10130:SF0">
    <property type="entry name" value="GH08708P"/>
    <property type="match status" value="1"/>
</dbReference>
<evidence type="ECO:0000256" key="4">
    <source>
        <dbReference type="ARBA" id="ARBA00022490"/>
    </source>
</evidence>
<dbReference type="InterPro" id="IPR024111">
    <property type="entry name" value="PEX5/PEX5L"/>
</dbReference>
<dbReference type="EMBL" id="BDGG01000003">
    <property type="protein sequence ID" value="GAU96175.1"/>
    <property type="molecule type" value="Genomic_DNA"/>
</dbReference>
<dbReference type="AlphaFoldDB" id="A0A1D1V5Z7"/>
<evidence type="ECO:0000256" key="6">
    <source>
        <dbReference type="ARBA" id="ARBA00022803"/>
    </source>
</evidence>
<keyword evidence="4" id="KW-0963">Cytoplasm</keyword>
<evidence type="ECO:0000256" key="2">
    <source>
        <dbReference type="ARBA" id="ARBA00004496"/>
    </source>
</evidence>
<dbReference type="GO" id="GO:0005052">
    <property type="term" value="F:peroxisome matrix targeting signal-1 binding"/>
    <property type="evidence" value="ECO:0007669"/>
    <property type="project" value="TreeGrafter"/>
</dbReference>
<keyword evidence="9" id="KW-1185">Reference proteome</keyword>
<dbReference type="InterPro" id="IPR011990">
    <property type="entry name" value="TPR-like_helical_dom_sf"/>
</dbReference>
<reference evidence="8 9" key="1">
    <citation type="journal article" date="2016" name="Nat. Commun.">
        <title>Extremotolerant tardigrade genome and improved radiotolerance of human cultured cells by tardigrade-unique protein.</title>
        <authorList>
            <person name="Hashimoto T."/>
            <person name="Horikawa D.D."/>
            <person name="Saito Y."/>
            <person name="Kuwahara H."/>
            <person name="Kozuka-Hata H."/>
            <person name="Shin-I T."/>
            <person name="Minakuchi Y."/>
            <person name="Ohishi K."/>
            <person name="Motoyama A."/>
            <person name="Aizu T."/>
            <person name="Enomoto A."/>
            <person name="Kondo K."/>
            <person name="Tanaka S."/>
            <person name="Hara Y."/>
            <person name="Koshikawa S."/>
            <person name="Sagara H."/>
            <person name="Miura T."/>
            <person name="Yokobori S."/>
            <person name="Miyagawa K."/>
            <person name="Suzuki Y."/>
            <person name="Kubo T."/>
            <person name="Oyama M."/>
            <person name="Kohara Y."/>
            <person name="Fujiyama A."/>
            <person name="Arakawa K."/>
            <person name="Katayama T."/>
            <person name="Toyoda A."/>
            <person name="Kunieda T."/>
        </authorList>
    </citation>
    <scope>NUCLEOTIDE SEQUENCE [LARGE SCALE GENOMIC DNA]</scope>
    <source>
        <strain evidence="8 9">YOKOZUNA-1</strain>
    </source>
</reference>
<dbReference type="GO" id="GO:0016560">
    <property type="term" value="P:protein import into peroxisome matrix, docking"/>
    <property type="evidence" value="ECO:0007669"/>
    <property type="project" value="TreeGrafter"/>
</dbReference>
<evidence type="ECO:0000256" key="5">
    <source>
        <dbReference type="ARBA" id="ARBA00022737"/>
    </source>
</evidence>
<proteinExistence type="inferred from homology"/>
<gene>
    <name evidence="8" type="primary">RvY_07660-1</name>
    <name evidence="8" type="synonym">RvY_07660.1</name>
    <name evidence="8" type="ORF">RvY_07660</name>
</gene>
<dbReference type="STRING" id="947166.A0A1D1V5Z7"/>
<dbReference type="GO" id="GO:0005778">
    <property type="term" value="C:peroxisomal membrane"/>
    <property type="evidence" value="ECO:0007669"/>
    <property type="project" value="TreeGrafter"/>
</dbReference>
<evidence type="ECO:0000313" key="9">
    <source>
        <dbReference type="Proteomes" id="UP000186922"/>
    </source>
</evidence>
<name>A0A1D1V5Z7_RAMVA</name>
<dbReference type="Proteomes" id="UP000186922">
    <property type="component" value="Unassembled WGS sequence"/>
</dbReference>
<organism evidence="8 9">
    <name type="scientific">Ramazzottius varieornatus</name>
    <name type="common">Water bear</name>
    <name type="synonym">Tardigrade</name>
    <dbReference type="NCBI Taxonomy" id="947166"/>
    <lineage>
        <taxon>Eukaryota</taxon>
        <taxon>Metazoa</taxon>
        <taxon>Ecdysozoa</taxon>
        <taxon>Tardigrada</taxon>
        <taxon>Eutardigrada</taxon>
        <taxon>Parachela</taxon>
        <taxon>Hypsibioidea</taxon>
        <taxon>Ramazzottiidae</taxon>
        <taxon>Ramazzottius</taxon>
    </lineage>
</organism>
<comment type="subcellular location">
    <subcellularLocation>
        <location evidence="2">Cytoplasm</location>
    </subcellularLocation>
    <subcellularLocation>
        <location evidence="1">Peroxisome</location>
    </subcellularLocation>
</comment>
<dbReference type="Pfam" id="PF13432">
    <property type="entry name" value="TPR_16"/>
    <property type="match status" value="1"/>
</dbReference>
<dbReference type="OrthoDB" id="10006023at2759"/>
<dbReference type="SMART" id="SM00028">
    <property type="entry name" value="TPR"/>
    <property type="match status" value="5"/>
</dbReference>
<accession>A0A1D1V5Z7</accession>
<keyword evidence="6" id="KW-0802">TPR repeat</keyword>
<protein>
    <submittedName>
        <fullName evidence="8">Uncharacterized protein</fullName>
    </submittedName>
</protein>
<evidence type="ECO:0000313" key="8">
    <source>
        <dbReference type="EMBL" id="GAU96175.1"/>
    </source>
</evidence>
<keyword evidence="5" id="KW-0677">Repeat</keyword>
<dbReference type="SUPFAM" id="SSF48452">
    <property type="entry name" value="TPR-like"/>
    <property type="match status" value="1"/>
</dbReference>
<comment type="caution">
    <text evidence="8">The sequence shown here is derived from an EMBL/GenBank/DDBJ whole genome shotgun (WGS) entry which is preliminary data.</text>
</comment>
<sequence length="537" mass="58930">METFLDKLVQSGCAEGNPVLNLVQELDWSSRDDADTPATADGIHCTGSSVKNVCTGHGAGSLAELPVDAVHIMFSSMTEAGQAQSSDMGTSGLFDPLRTLFVAEPQFFATHLRHCFEQKPMGLDCADTVKDSEGLFSGHLEQDSISHCDNDHGDDCTPTSGPDYLMEVQNPTWEMALHSRMHACLLTCLELRGASSSNTAVMKFCRFFNESVIENSTIYERKSVLLEKTESAFERGKELMAQNNIIEALNFLESAVVDNPEVTERWILLALCQYLLQDDASATSACVQFLKHSSSEDPARSLVHLLLATCLANEGDTAASSAVLFEWCIEMLGIMDDDAAKACCSTQNLSNHSFPHARVSSTVVVNILSSHEVSAESATFDASLQWAKAILYFGLENFAAALRCFEAVAAHSPESPSVLNQIAACHHNLKNLDSAIEFQDKALNLFPGFPRALYNRATTLFAVEQVEKALEIIEAVMDQPAGIKAGLTWDQFWYLAARILPRLPAKEETQYKRRKQLMSAILTRSVKDFKSGLRAPH</sequence>
<dbReference type="PANTHER" id="PTHR10130">
    <property type="entry name" value="PEROXISOMAL TARGETING SIGNAL 1 RECEPTOR PEX5"/>
    <property type="match status" value="1"/>
</dbReference>
<dbReference type="GO" id="GO:0005829">
    <property type="term" value="C:cytosol"/>
    <property type="evidence" value="ECO:0007669"/>
    <property type="project" value="TreeGrafter"/>
</dbReference>
<comment type="similarity">
    <text evidence="3">Belongs to the peroxisomal targeting signal receptor family.</text>
</comment>
<dbReference type="Gene3D" id="1.25.40.10">
    <property type="entry name" value="Tetratricopeptide repeat domain"/>
    <property type="match status" value="1"/>
</dbReference>
<evidence type="ECO:0000256" key="7">
    <source>
        <dbReference type="ARBA" id="ARBA00023140"/>
    </source>
</evidence>
<evidence type="ECO:0000256" key="1">
    <source>
        <dbReference type="ARBA" id="ARBA00004275"/>
    </source>
</evidence>
<evidence type="ECO:0000256" key="3">
    <source>
        <dbReference type="ARBA" id="ARBA00005348"/>
    </source>
</evidence>